<keyword evidence="4" id="KW-1185">Reference proteome</keyword>
<protein>
    <recommendedName>
        <fullName evidence="2">Clr5 domain-containing protein</fullName>
    </recommendedName>
</protein>
<dbReference type="GeneID" id="25324277"/>
<dbReference type="InterPro" id="IPR025676">
    <property type="entry name" value="Clr5_dom"/>
</dbReference>
<dbReference type="HOGENOM" id="CLU_946772_0_0_1"/>
<dbReference type="RefSeq" id="XP_013318395.1">
    <property type="nucleotide sequence ID" value="XM_013462941.1"/>
</dbReference>
<gene>
    <name evidence="3" type="ORF">PV05_02369</name>
</gene>
<evidence type="ECO:0000256" key="1">
    <source>
        <dbReference type="SAM" id="MobiDB-lite"/>
    </source>
</evidence>
<accession>A0A0D2BZD1</accession>
<dbReference type="Proteomes" id="UP000054342">
    <property type="component" value="Unassembled WGS sequence"/>
</dbReference>
<name>A0A0D2BZD1_9EURO</name>
<evidence type="ECO:0000313" key="3">
    <source>
        <dbReference type="EMBL" id="KIW57811.1"/>
    </source>
</evidence>
<organism evidence="3 4">
    <name type="scientific">Exophiala xenobiotica</name>
    <dbReference type="NCBI Taxonomy" id="348802"/>
    <lineage>
        <taxon>Eukaryota</taxon>
        <taxon>Fungi</taxon>
        <taxon>Dikarya</taxon>
        <taxon>Ascomycota</taxon>
        <taxon>Pezizomycotina</taxon>
        <taxon>Eurotiomycetes</taxon>
        <taxon>Chaetothyriomycetidae</taxon>
        <taxon>Chaetothyriales</taxon>
        <taxon>Herpotrichiellaceae</taxon>
        <taxon>Exophiala</taxon>
    </lineage>
</organism>
<proteinExistence type="predicted"/>
<evidence type="ECO:0000259" key="2">
    <source>
        <dbReference type="Pfam" id="PF14420"/>
    </source>
</evidence>
<feature type="domain" description="Clr5" evidence="2">
    <location>
        <begin position="257"/>
        <end position="294"/>
    </location>
</feature>
<sequence>MDFTDENRDQWEVFQPSYEFPETSGMEQIFDTIQERAFAVPLGYPAAPSNDASFFWEPSGLENCSSLNQYEELEPSSVFPDPSGPDPLSSTVVEDNLVLPEALFANLVAQHRNHGFVWTQPCLQNYSSFDQYEEFVPMLALPGPSTTYPLSGTIEEGNLALTEDILTDPITHESCGSLDCAQLGLENYHLSGVTEAAPIYAPQIHLNDKPSASLSQQPGNHRTPEGVLPPSQEGSSTRKPRVSYCAGCGAQIKLPSKSAWNRMKETLERLYCHDGCTMEVVSDIACLAYHFHAS</sequence>
<dbReference type="AlphaFoldDB" id="A0A0D2BZD1"/>
<evidence type="ECO:0000313" key="4">
    <source>
        <dbReference type="Proteomes" id="UP000054342"/>
    </source>
</evidence>
<reference evidence="3 4" key="1">
    <citation type="submission" date="2015-01" db="EMBL/GenBank/DDBJ databases">
        <title>The Genome Sequence of Exophiala xenobiotica CBS118157.</title>
        <authorList>
            <consortium name="The Broad Institute Genomics Platform"/>
            <person name="Cuomo C."/>
            <person name="de Hoog S."/>
            <person name="Gorbushina A."/>
            <person name="Stielow B."/>
            <person name="Teixiera M."/>
            <person name="Abouelleil A."/>
            <person name="Chapman S.B."/>
            <person name="Priest M."/>
            <person name="Young S.K."/>
            <person name="Wortman J."/>
            <person name="Nusbaum C."/>
            <person name="Birren B."/>
        </authorList>
    </citation>
    <scope>NUCLEOTIDE SEQUENCE [LARGE SCALE GENOMIC DNA]</scope>
    <source>
        <strain evidence="3 4">CBS 118157</strain>
    </source>
</reference>
<feature type="compositionally biased region" description="Polar residues" evidence="1">
    <location>
        <begin position="210"/>
        <end position="220"/>
    </location>
</feature>
<feature type="region of interest" description="Disordered" evidence="1">
    <location>
        <begin position="210"/>
        <end position="240"/>
    </location>
</feature>
<dbReference type="Pfam" id="PF14420">
    <property type="entry name" value="Clr5"/>
    <property type="match status" value="1"/>
</dbReference>
<dbReference type="EMBL" id="KN847318">
    <property type="protein sequence ID" value="KIW57811.1"/>
    <property type="molecule type" value="Genomic_DNA"/>
</dbReference>